<dbReference type="KEGG" id="mif:Metin_0391"/>
<gene>
    <name evidence="11" type="primary">trpC</name>
    <name evidence="13" type="ordered locus">Metin_0391</name>
</gene>
<dbReference type="Gene3D" id="3.20.20.70">
    <property type="entry name" value="Aldolase class I"/>
    <property type="match status" value="1"/>
</dbReference>
<dbReference type="STRING" id="573063.Metin_0391"/>
<dbReference type="CDD" id="cd00331">
    <property type="entry name" value="IGPS"/>
    <property type="match status" value="1"/>
</dbReference>
<comment type="similarity">
    <text evidence="3 11">Belongs to the TrpC family.</text>
</comment>
<comment type="pathway">
    <text evidence="2 11">Amino-acid biosynthesis; L-tryptophan biosynthesis; L-tryptophan from chorismate: step 4/5.</text>
</comment>
<dbReference type="PROSITE" id="PS00614">
    <property type="entry name" value="IGPS"/>
    <property type="match status" value="1"/>
</dbReference>
<dbReference type="InterPro" id="IPR011060">
    <property type="entry name" value="RibuloseP-bd_barrel"/>
</dbReference>
<evidence type="ECO:0000256" key="4">
    <source>
        <dbReference type="ARBA" id="ARBA00012362"/>
    </source>
</evidence>
<evidence type="ECO:0000256" key="7">
    <source>
        <dbReference type="ARBA" id="ARBA00022793"/>
    </source>
</evidence>
<dbReference type="InterPro" id="IPR001468">
    <property type="entry name" value="Indole-3-GlycerolPSynthase_CS"/>
</dbReference>
<organism evidence="13 14">
    <name type="scientific">Methanocaldococcus infernus (strain DSM 11812 / JCM 15783 / ME)</name>
    <dbReference type="NCBI Taxonomy" id="573063"/>
    <lineage>
        <taxon>Archaea</taxon>
        <taxon>Methanobacteriati</taxon>
        <taxon>Methanobacteriota</taxon>
        <taxon>Methanomada group</taxon>
        <taxon>Methanococci</taxon>
        <taxon>Methanococcales</taxon>
        <taxon>Methanocaldococcaceae</taxon>
        <taxon>Methanocaldococcus</taxon>
    </lineage>
</organism>
<keyword evidence="6 11" id="KW-0028">Amino-acid biosynthesis</keyword>
<proteinExistence type="inferred from homology"/>
<dbReference type="RefSeq" id="WP_013099807.1">
    <property type="nucleotide sequence ID" value="NC_014122.1"/>
</dbReference>
<evidence type="ECO:0000256" key="9">
    <source>
        <dbReference type="ARBA" id="ARBA00023141"/>
    </source>
</evidence>
<dbReference type="AlphaFoldDB" id="D5VR58"/>
<dbReference type="Proteomes" id="UP000002061">
    <property type="component" value="Chromosome"/>
</dbReference>
<keyword evidence="14" id="KW-1185">Reference proteome</keyword>
<evidence type="ECO:0000256" key="5">
    <source>
        <dbReference type="ARBA" id="ARBA00018080"/>
    </source>
</evidence>
<dbReference type="HOGENOM" id="CLU_034247_0_1_2"/>
<evidence type="ECO:0000256" key="3">
    <source>
        <dbReference type="ARBA" id="ARBA00008737"/>
    </source>
</evidence>
<protein>
    <recommendedName>
        <fullName evidence="5 11">Indole-3-glycerol phosphate synthase</fullName>
        <shortName evidence="11">IGPS</shortName>
        <ecNumber evidence="4 11">4.1.1.48</ecNumber>
    </recommendedName>
</protein>
<dbReference type="InterPro" id="IPR045186">
    <property type="entry name" value="Indole-3-glycerol_P_synth"/>
</dbReference>
<dbReference type="GeneID" id="9131395"/>
<sequence>MSNTLKEILAERKKLIEMEKRSNILEDIRKLKEELGVERKRISLRKKIKLCNDRYPIITEIKPKSPSKGRIMEIKEEDVKEIAEKMKRGGAIGISVLTEPKFFGGSYRNLVYAKLSKLPILMKDFVIDKYQLDIANEISDSVLLIVSALKERLGEFLDYADDLNLEPLVEVHNEEELDLALDFGAKLIGINSRDLKTLKIDLNTIKRLAPLIPKKVVKVGESGIYKKEELVEMFNYVDGYLIGSSIMESDDIERKVKELSSKE</sequence>
<dbReference type="PANTHER" id="PTHR22854">
    <property type="entry name" value="TRYPTOPHAN BIOSYNTHESIS PROTEIN"/>
    <property type="match status" value="1"/>
</dbReference>
<dbReference type="UniPathway" id="UPA00035">
    <property type="reaction ID" value="UER00043"/>
</dbReference>
<evidence type="ECO:0000256" key="6">
    <source>
        <dbReference type="ARBA" id="ARBA00022605"/>
    </source>
</evidence>
<evidence type="ECO:0000259" key="12">
    <source>
        <dbReference type="Pfam" id="PF00218"/>
    </source>
</evidence>
<evidence type="ECO:0000256" key="10">
    <source>
        <dbReference type="ARBA" id="ARBA00023239"/>
    </source>
</evidence>
<evidence type="ECO:0000256" key="2">
    <source>
        <dbReference type="ARBA" id="ARBA00004696"/>
    </source>
</evidence>
<dbReference type="HAMAP" id="MF_00134_A">
    <property type="entry name" value="IGPS_A"/>
    <property type="match status" value="1"/>
</dbReference>
<dbReference type="Pfam" id="PF00218">
    <property type="entry name" value="IGPS"/>
    <property type="match status" value="1"/>
</dbReference>
<dbReference type="EC" id="4.1.1.48" evidence="4 11"/>
<dbReference type="PANTHER" id="PTHR22854:SF2">
    <property type="entry name" value="INDOLE-3-GLYCEROL-PHOSPHATE SYNTHASE"/>
    <property type="match status" value="1"/>
</dbReference>
<evidence type="ECO:0000256" key="11">
    <source>
        <dbReference type="HAMAP-Rule" id="MF_00134"/>
    </source>
</evidence>
<evidence type="ECO:0000313" key="13">
    <source>
        <dbReference type="EMBL" id="ADG13061.1"/>
    </source>
</evidence>
<reference evidence="13" key="1">
    <citation type="submission" date="2010-04" db="EMBL/GenBank/DDBJ databases">
        <title>Complete sequence of Methanocaldococcus infernus ME.</title>
        <authorList>
            <consortium name="US DOE Joint Genome Institute"/>
            <person name="Lucas S."/>
            <person name="Copeland A."/>
            <person name="Lapidus A."/>
            <person name="Cheng J.-F."/>
            <person name="Bruce D."/>
            <person name="Goodwin L."/>
            <person name="Pitluck S."/>
            <person name="Munk A.C."/>
            <person name="Detter J.C."/>
            <person name="Han C."/>
            <person name="Tapia R."/>
            <person name="Land M."/>
            <person name="Hauser L."/>
            <person name="Kyrpides N."/>
            <person name="Mikhailova N."/>
            <person name="Sieprawska-Lupa M."/>
            <person name="Whitman W.B."/>
            <person name="Woyke T."/>
        </authorList>
    </citation>
    <scope>NUCLEOTIDE SEQUENCE [LARGE SCALE GENOMIC DNA]</scope>
    <source>
        <strain evidence="13">ME</strain>
    </source>
</reference>
<keyword evidence="10 11" id="KW-0456">Lyase</keyword>
<dbReference type="SUPFAM" id="SSF51366">
    <property type="entry name" value="Ribulose-phoshate binding barrel"/>
    <property type="match status" value="1"/>
</dbReference>
<evidence type="ECO:0000313" key="14">
    <source>
        <dbReference type="Proteomes" id="UP000002061"/>
    </source>
</evidence>
<dbReference type="OrthoDB" id="15223at2157"/>
<evidence type="ECO:0000256" key="1">
    <source>
        <dbReference type="ARBA" id="ARBA00001633"/>
    </source>
</evidence>
<name>D5VR58_METIM</name>
<evidence type="ECO:0000256" key="8">
    <source>
        <dbReference type="ARBA" id="ARBA00022822"/>
    </source>
</evidence>
<accession>D5VR58</accession>
<dbReference type="GO" id="GO:0004425">
    <property type="term" value="F:indole-3-glycerol-phosphate synthase activity"/>
    <property type="evidence" value="ECO:0007669"/>
    <property type="project" value="UniProtKB-UniRule"/>
</dbReference>
<dbReference type="GO" id="GO:0004640">
    <property type="term" value="F:phosphoribosylanthranilate isomerase activity"/>
    <property type="evidence" value="ECO:0007669"/>
    <property type="project" value="TreeGrafter"/>
</dbReference>
<dbReference type="GO" id="GO:0000162">
    <property type="term" value="P:L-tryptophan biosynthetic process"/>
    <property type="evidence" value="ECO:0007669"/>
    <property type="project" value="UniProtKB-UniRule"/>
</dbReference>
<keyword evidence="7 11" id="KW-0210">Decarboxylase</keyword>
<feature type="domain" description="Indole-3-glycerol phosphate synthase" evidence="12">
    <location>
        <begin position="5"/>
        <end position="259"/>
    </location>
</feature>
<dbReference type="InterPro" id="IPR013798">
    <property type="entry name" value="Indole-3-glycerol_P_synth_dom"/>
</dbReference>
<dbReference type="InterPro" id="IPR013785">
    <property type="entry name" value="Aldolase_TIM"/>
</dbReference>
<comment type="catalytic activity">
    <reaction evidence="1 11">
        <text>1-(2-carboxyphenylamino)-1-deoxy-D-ribulose 5-phosphate + H(+) = (1S,2R)-1-C-(indol-3-yl)glycerol 3-phosphate + CO2 + H2O</text>
        <dbReference type="Rhea" id="RHEA:23476"/>
        <dbReference type="ChEBI" id="CHEBI:15377"/>
        <dbReference type="ChEBI" id="CHEBI:15378"/>
        <dbReference type="ChEBI" id="CHEBI:16526"/>
        <dbReference type="ChEBI" id="CHEBI:58613"/>
        <dbReference type="ChEBI" id="CHEBI:58866"/>
        <dbReference type="EC" id="4.1.1.48"/>
    </reaction>
</comment>
<keyword evidence="8 11" id="KW-0822">Tryptophan biosynthesis</keyword>
<keyword evidence="9 11" id="KW-0057">Aromatic amino acid biosynthesis</keyword>
<dbReference type="eggNOG" id="arCOG01088">
    <property type="taxonomic scope" value="Archaea"/>
</dbReference>
<dbReference type="EMBL" id="CP002009">
    <property type="protein sequence ID" value="ADG13061.1"/>
    <property type="molecule type" value="Genomic_DNA"/>
</dbReference>